<protein>
    <submittedName>
        <fullName evidence="3">Heme-binding protein 2-like</fullName>
    </submittedName>
</protein>
<dbReference type="InterPro" id="IPR011256">
    <property type="entry name" value="Reg_factor_effector_dom_sf"/>
</dbReference>
<dbReference type="Gene3D" id="3.20.80.10">
    <property type="entry name" value="Regulatory factor, effector binding domain"/>
    <property type="match status" value="1"/>
</dbReference>
<dbReference type="RefSeq" id="XP_027343038.1">
    <property type="nucleotide sequence ID" value="XM_027487237.1"/>
</dbReference>
<evidence type="ECO:0000313" key="3">
    <source>
        <dbReference type="RefSeq" id="XP_027343038.1"/>
    </source>
</evidence>
<keyword evidence="2" id="KW-1185">Reference proteome</keyword>
<dbReference type="KEGG" id="aprc:113855606"/>
<dbReference type="Pfam" id="PF04832">
    <property type="entry name" value="SOUL"/>
    <property type="match status" value="1"/>
</dbReference>
<reference evidence="2" key="1">
    <citation type="journal article" date="2019" name="Toxins">
        <title>Detection of Abrin-Like and Prepropulchellin-Like Toxin Genes and Transcripts Using Whole Genome Sequencing and Full-Length Transcript Sequencing of Abrus precatorius.</title>
        <authorList>
            <person name="Hovde B.T."/>
            <person name="Daligault H.E."/>
            <person name="Hanschen E.R."/>
            <person name="Kunde Y.A."/>
            <person name="Johnson M.B."/>
            <person name="Starkenburg S.R."/>
            <person name="Johnson S.L."/>
        </authorList>
    </citation>
    <scope>NUCLEOTIDE SEQUENCE [LARGE SCALE GENOMIC DNA]</scope>
</reference>
<name>A0A8B8KIG1_ABRPR</name>
<dbReference type="AlphaFoldDB" id="A0A8B8KIG1"/>
<evidence type="ECO:0000256" key="1">
    <source>
        <dbReference type="ARBA" id="ARBA00009817"/>
    </source>
</evidence>
<gene>
    <name evidence="3" type="primary">LOC113855606</name>
</gene>
<comment type="similarity">
    <text evidence="1">Belongs to the HEBP family.</text>
</comment>
<sequence length="203" mass="22677">MRSLPICEIDHHILFPKGSSPVNVEPYQYPYFQEHEIERQPVESGNDFEIRRYESIVLISNSPVQGDSLVGATRTGVERLFSYIHGNNSRKEQIEMTAPVITEVATGNVSAFIVSFYLPKANQENPPSAEGLRGVRLKSVYAAIRQFGGFVTDSNVEKEVAALSASLSGTKWSSAIQKGGYAVGQYNYPFKLINRVNEIWFLL</sequence>
<dbReference type="FunFam" id="3.20.80.10:FF:000002">
    <property type="entry name" value="Heme-binding protein 2"/>
    <property type="match status" value="1"/>
</dbReference>
<dbReference type="PANTHER" id="PTHR11220:SF25">
    <property type="entry name" value="F3F9.4"/>
    <property type="match status" value="1"/>
</dbReference>
<evidence type="ECO:0000313" key="2">
    <source>
        <dbReference type="Proteomes" id="UP000694853"/>
    </source>
</evidence>
<accession>A0A8B8KIG1</accession>
<dbReference type="SUPFAM" id="SSF55136">
    <property type="entry name" value="Probable bacterial effector-binding domain"/>
    <property type="match status" value="1"/>
</dbReference>
<dbReference type="InterPro" id="IPR006917">
    <property type="entry name" value="SOUL_heme-bd"/>
</dbReference>
<reference evidence="3" key="2">
    <citation type="submission" date="2025-08" db="UniProtKB">
        <authorList>
            <consortium name="RefSeq"/>
        </authorList>
    </citation>
    <scope>IDENTIFICATION</scope>
    <source>
        <tissue evidence="3">Young leaves</tissue>
    </source>
</reference>
<proteinExistence type="inferred from homology"/>
<dbReference type="GeneID" id="113855606"/>
<dbReference type="OrthoDB" id="6424451at2759"/>
<dbReference type="PANTHER" id="PTHR11220">
    <property type="entry name" value="HEME-BINDING PROTEIN-RELATED"/>
    <property type="match status" value="1"/>
</dbReference>
<organism evidence="2 3">
    <name type="scientific">Abrus precatorius</name>
    <name type="common">Indian licorice</name>
    <name type="synonym">Glycine abrus</name>
    <dbReference type="NCBI Taxonomy" id="3816"/>
    <lineage>
        <taxon>Eukaryota</taxon>
        <taxon>Viridiplantae</taxon>
        <taxon>Streptophyta</taxon>
        <taxon>Embryophyta</taxon>
        <taxon>Tracheophyta</taxon>
        <taxon>Spermatophyta</taxon>
        <taxon>Magnoliopsida</taxon>
        <taxon>eudicotyledons</taxon>
        <taxon>Gunneridae</taxon>
        <taxon>Pentapetalae</taxon>
        <taxon>rosids</taxon>
        <taxon>fabids</taxon>
        <taxon>Fabales</taxon>
        <taxon>Fabaceae</taxon>
        <taxon>Papilionoideae</taxon>
        <taxon>50 kb inversion clade</taxon>
        <taxon>NPAAA clade</taxon>
        <taxon>indigoferoid/millettioid clade</taxon>
        <taxon>Abreae</taxon>
        <taxon>Abrus</taxon>
    </lineage>
</organism>
<dbReference type="Proteomes" id="UP000694853">
    <property type="component" value="Unplaced"/>
</dbReference>